<reference evidence="3" key="1">
    <citation type="submission" date="2005-09" db="EMBL/GenBank/DDBJ databases">
        <title>Complete genome sequence of Clostridium kluyveri and comparative genomics of Clostridia species.</title>
        <authorList>
            <person name="Inui M."/>
            <person name="Nonaka H."/>
            <person name="Shinoda Y."/>
            <person name="Ikenaga Y."/>
            <person name="Abe M."/>
            <person name="Naito K."/>
            <person name="Vertes A.A."/>
            <person name="Yukawa H."/>
        </authorList>
    </citation>
    <scope>NUCLEOTIDE SEQUENCE [LARGE SCALE GENOMIC DNA]</scope>
    <source>
        <strain evidence="3">NBRC 12016</strain>
    </source>
</reference>
<dbReference type="EMBL" id="AP009049">
    <property type="protein sequence ID" value="BAH07462.1"/>
    <property type="molecule type" value="Genomic_DNA"/>
</dbReference>
<feature type="transmembrane region" description="Helical" evidence="1">
    <location>
        <begin position="87"/>
        <end position="106"/>
    </location>
</feature>
<dbReference type="HOGENOM" id="CLU_140221_0_0_9"/>
<protein>
    <recommendedName>
        <fullName evidence="4">Zinc-finger domain-containing protein</fullName>
    </recommendedName>
</protein>
<accession>B9E4N7</accession>
<proteinExistence type="predicted"/>
<keyword evidence="1" id="KW-0472">Membrane</keyword>
<keyword evidence="1" id="KW-0812">Transmembrane</keyword>
<dbReference type="Proteomes" id="UP000007969">
    <property type="component" value="Chromosome"/>
</dbReference>
<dbReference type="KEGG" id="ckr:CKR_2411"/>
<evidence type="ECO:0000256" key="1">
    <source>
        <dbReference type="SAM" id="Phobius"/>
    </source>
</evidence>
<evidence type="ECO:0000313" key="2">
    <source>
        <dbReference type="EMBL" id="BAH07462.1"/>
    </source>
</evidence>
<evidence type="ECO:0000313" key="3">
    <source>
        <dbReference type="Proteomes" id="UP000007969"/>
    </source>
</evidence>
<gene>
    <name evidence="2" type="ordered locus">CKR_2411</name>
</gene>
<keyword evidence="1" id="KW-1133">Transmembrane helix</keyword>
<dbReference type="AlphaFoldDB" id="B9E4N7"/>
<sequence length="158" mass="18199">MEGGIYLRDSLFNNNGHISDSCIKKFKRGDLDDRELIVVSQHIENCEKCIQHLTGSFDDSEFKKVPFGFEEEVKNKIVKYKKKNRQLLFYSLRVSLAACISLIFVFSSTLNFIANTKVKTLEISSPKFTVVNSINMELGNFTNKIINMEVFNNENEKK</sequence>
<organism evidence="2 3">
    <name type="scientific">Clostridium kluyveri (strain NBRC 12016)</name>
    <dbReference type="NCBI Taxonomy" id="583346"/>
    <lineage>
        <taxon>Bacteria</taxon>
        <taxon>Bacillati</taxon>
        <taxon>Bacillota</taxon>
        <taxon>Clostridia</taxon>
        <taxon>Eubacteriales</taxon>
        <taxon>Clostridiaceae</taxon>
        <taxon>Clostridium</taxon>
    </lineage>
</organism>
<evidence type="ECO:0008006" key="4">
    <source>
        <dbReference type="Google" id="ProtNLM"/>
    </source>
</evidence>
<name>B9E4N7_CLOK1</name>